<dbReference type="Gene3D" id="2.60.120.260">
    <property type="entry name" value="Galactose-binding domain-like"/>
    <property type="match status" value="1"/>
</dbReference>
<dbReference type="GO" id="GO:0032259">
    <property type="term" value="P:methylation"/>
    <property type="evidence" value="ECO:0007669"/>
    <property type="project" value="UniProtKB-KW"/>
</dbReference>
<evidence type="ECO:0000256" key="7">
    <source>
        <dbReference type="ARBA" id="ARBA00023242"/>
    </source>
</evidence>
<accession>A0A430QLB3</accession>
<dbReference type="InterPro" id="IPR000313">
    <property type="entry name" value="PWWP_dom"/>
</dbReference>
<evidence type="ECO:0000259" key="8">
    <source>
        <dbReference type="PROSITE" id="PS50812"/>
    </source>
</evidence>
<protein>
    <recommendedName>
        <fullName evidence="8">PWWP domain-containing protein</fullName>
    </recommendedName>
</protein>
<dbReference type="GO" id="GO:0005694">
    <property type="term" value="C:chromosome"/>
    <property type="evidence" value="ECO:0007669"/>
    <property type="project" value="UniProtKB-SubCell"/>
</dbReference>
<evidence type="ECO:0000256" key="1">
    <source>
        <dbReference type="ARBA" id="ARBA00004123"/>
    </source>
</evidence>
<gene>
    <name evidence="9" type="ORF">DC041_0008787</name>
</gene>
<evidence type="ECO:0000256" key="4">
    <source>
        <dbReference type="ARBA" id="ARBA00022603"/>
    </source>
</evidence>
<dbReference type="Pfam" id="PF00855">
    <property type="entry name" value="PWWP"/>
    <property type="match status" value="1"/>
</dbReference>
<evidence type="ECO:0000313" key="10">
    <source>
        <dbReference type="Proteomes" id="UP000290809"/>
    </source>
</evidence>
<evidence type="ECO:0000256" key="2">
    <source>
        <dbReference type="ARBA" id="ARBA00004286"/>
    </source>
</evidence>
<sequence>MISSRIYHKKRYRYYSYWNSINPYFESRCPAVFHTGDLCTPAGSVEVSLSHIVCPRHFDESLLTLSNFKTQHPNWCFHCFKHAPERIECQLCPTTYHKDCFEPSLGILTDDKFICRSCRRGVFPRYAQIIWAKIPGFRWWPCEIIHARNAPINILNMAHPEGSFPVHFLGSEEYQWISRNRVFPYEIGLQTSSAKDTSGSNKIEKAFSRSLHRAPKAHALYVNHVLKQGLPLISMHAEQLPENELLSLNALNVNTIIDPNMQDQQLSSVLESFSFIEANIYTDEYLIETSSHTEPDNFKLKFEKTLPHSDGQLQITELPINDTHLHHVRLKILSGYNHFVAVYKVLFDGK</sequence>
<keyword evidence="6" id="KW-0949">S-adenosyl-L-methionine</keyword>
<dbReference type="PROSITE" id="PS50812">
    <property type="entry name" value="PWWP"/>
    <property type="match status" value="1"/>
</dbReference>
<dbReference type="STRING" id="6184.A0A430QLB3"/>
<dbReference type="SUPFAM" id="SSF57903">
    <property type="entry name" value="FYVE/PHD zinc finger"/>
    <property type="match status" value="1"/>
</dbReference>
<feature type="domain" description="PWWP" evidence="8">
    <location>
        <begin position="126"/>
        <end position="188"/>
    </location>
</feature>
<dbReference type="AlphaFoldDB" id="A0A430QLB3"/>
<evidence type="ECO:0000256" key="6">
    <source>
        <dbReference type="ARBA" id="ARBA00022691"/>
    </source>
</evidence>
<dbReference type="CDD" id="cd05838">
    <property type="entry name" value="PWWP_NSD_rpt2"/>
    <property type="match status" value="1"/>
</dbReference>
<dbReference type="Gene3D" id="3.30.40.10">
    <property type="entry name" value="Zinc/RING finger domain, C3HC4 (zinc finger)"/>
    <property type="match status" value="1"/>
</dbReference>
<dbReference type="Proteomes" id="UP000290809">
    <property type="component" value="Unassembled WGS sequence"/>
</dbReference>
<evidence type="ECO:0000313" key="9">
    <source>
        <dbReference type="EMBL" id="RTG88482.1"/>
    </source>
</evidence>
<dbReference type="SUPFAM" id="SSF63748">
    <property type="entry name" value="Tudor/PWWP/MBT"/>
    <property type="match status" value="1"/>
</dbReference>
<evidence type="ECO:0000256" key="5">
    <source>
        <dbReference type="ARBA" id="ARBA00022679"/>
    </source>
</evidence>
<organism evidence="9 10">
    <name type="scientific">Schistosoma bovis</name>
    <name type="common">Blood fluke</name>
    <dbReference type="NCBI Taxonomy" id="6184"/>
    <lineage>
        <taxon>Eukaryota</taxon>
        <taxon>Metazoa</taxon>
        <taxon>Spiralia</taxon>
        <taxon>Lophotrochozoa</taxon>
        <taxon>Platyhelminthes</taxon>
        <taxon>Trematoda</taxon>
        <taxon>Digenea</taxon>
        <taxon>Strigeidida</taxon>
        <taxon>Schistosomatoidea</taxon>
        <taxon>Schistosomatidae</taxon>
        <taxon>Schistosoma</taxon>
    </lineage>
</organism>
<dbReference type="Gene3D" id="2.30.30.140">
    <property type="match status" value="1"/>
</dbReference>
<reference evidence="9 10" key="1">
    <citation type="journal article" date="2019" name="PLoS Pathog.">
        <title>Genome sequence of the bovine parasite Schistosoma bovis Tanzania.</title>
        <authorList>
            <person name="Oey H."/>
            <person name="Zakrzewski M."/>
            <person name="Gobert G."/>
            <person name="Gravermann K."/>
            <person name="Stoye J."/>
            <person name="Jones M."/>
            <person name="Mcmanus D."/>
            <person name="Krause L."/>
        </authorList>
    </citation>
    <scope>NUCLEOTIDE SEQUENCE [LARGE SCALE GENOMIC DNA]</scope>
    <source>
        <strain evidence="9 10">TAN1997</strain>
    </source>
</reference>
<evidence type="ECO:0000256" key="3">
    <source>
        <dbReference type="ARBA" id="ARBA00022454"/>
    </source>
</evidence>
<proteinExistence type="predicted"/>
<name>A0A430QLB3_SCHBO</name>
<keyword evidence="7" id="KW-0539">Nucleus</keyword>
<dbReference type="InterPro" id="IPR050777">
    <property type="entry name" value="SET2_Histone-Lys_MeTrsfase"/>
</dbReference>
<dbReference type="GO" id="GO:0005634">
    <property type="term" value="C:nucleus"/>
    <property type="evidence" value="ECO:0007669"/>
    <property type="project" value="UniProtKB-SubCell"/>
</dbReference>
<keyword evidence="10" id="KW-1185">Reference proteome</keyword>
<dbReference type="PANTHER" id="PTHR22884">
    <property type="entry name" value="SET DOMAIN PROTEINS"/>
    <property type="match status" value="1"/>
</dbReference>
<dbReference type="EMBL" id="QMKO01001575">
    <property type="protein sequence ID" value="RTG88482.1"/>
    <property type="molecule type" value="Genomic_DNA"/>
</dbReference>
<dbReference type="SMART" id="SM00293">
    <property type="entry name" value="PWWP"/>
    <property type="match status" value="1"/>
</dbReference>
<keyword evidence="4" id="KW-0489">Methyltransferase</keyword>
<dbReference type="CDD" id="cd15566">
    <property type="entry name" value="PHD3_NSD"/>
    <property type="match status" value="1"/>
</dbReference>
<dbReference type="InterPro" id="IPR011011">
    <property type="entry name" value="Znf_FYVE_PHD"/>
</dbReference>
<dbReference type="GO" id="GO:0008168">
    <property type="term" value="F:methyltransferase activity"/>
    <property type="evidence" value="ECO:0007669"/>
    <property type="project" value="UniProtKB-KW"/>
</dbReference>
<dbReference type="InterPro" id="IPR013083">
    <property type="entry name" value="Znf_RING/FYVE/PHD"/>
</dbReference>
<comment type="subcellular location">
    <subcellularLocation>
        <location evidence="2">Chromosome</location>
    </subcellularLocation>
    <subcellularLocation>
        <location evidence="1">Nucleus</location>
    </subcellularLocation>
</comment>
<comment type="caution">
    <text evidence="9">The sequence shown here is derived from an EMBL/GenBank/DDBJ whole genome shotgun (WGS) entry which is preliminary data.</text>
</comment>
<keyword evidence="5" id="KW-0808">Transferase</keyword>
<keyword evidence="3" id="KW-0158">Chromosome</keyword>